<evidence type="ECO:0000259" key="7">
    <source>
        <dbReference type="PROSITE" id="PS51747"/>
    </source>
</evidence>
<evidence type="ECO:0000256" key="3">
    <source>
        <dbReference type="ARBA" id="ARBA00022801"/>
    </source>
</evidence>
<dbReference type="InterPro" id="IPR002125">
    <property type="entry name" value="CMP_dCMP_dom"/>
</dbReference>
<feature type="binding site" evidence="6">
    <location>
        <position position="82"/>
    </location>
    <ligand>
        <name>Zn(2+)</name>
        <dbReference type="ChEBI" id="CHEBI:29105"/>
        <note>catalytic</note>
    </ligand>
</feature>
<proteinExistence type="inferred from homology"/>
<feature type="binding site" evidence="6">
    <location>
        <position position="113"/>
    </location>
    <ligand>
        <name>Zn(2+)</name>
        <dbReference type="ChEBI" id="CHEBI:29105"/>
        <note>catalytic</note>
    </ligand>
</feature>
<reference evidence="8 9" key="2">
    <citation type="submission" date="2009-02" db="EMBL/GenBank/DDBJ databases">
        <title>Draft genome sequence of Clostridium methylpentosum (DSM 5476).</title>
        <authorList>
            <person name="Sudarsanam P."/>
            <person name="Ley R."/>
            <person name="Guruge J."/>
            <person name="Turnbaugh P.J."/>
            <person name="Mahowald M."/>
            <person name="Liep D."/>
            <person name="Gordon J."/>
        </authorList>
    </citation>
    <scope>NUCLEOTIDE SEQUENCE [LARGE SCALE GENOMIC DNA]</scope>
    <source>
        <strain evidence="8 9">DSM 5476</strain>
    </source>
</reference>
<feature type="binding site" evidence="6">
    <location>
        <position position="110"/>
    </location>
    <ligand>
        <name>Zn(2+)</name>
        <dbReference type="ChEBI" id="CHEBI:29105"/>
        <note>catalytic</note>
    </ligand>
</feature>
<dbReference type="GO" id="GO:0008270">
    <property type="term" value="F:zinc ion binding"/>
    <property type="evidence" value="ECO:0007669"/>
    <property type="project" value="InterPro"/>
</dbReference>
<reference evidence="8 9" key="1">
    <citation type="submission" date="2009-01" db="EMBL/GenBank/DDBJ databases">
        <authorList>
            <person name="Fulton L."/>
            <person name="Clifton S."/>
            <person name="Fulton B."/>
            <person name="Xu J."/>
            <person name="Minx P."/>
            <person name="Pepin K.H."/>
            <person name="Johnson M."/>
            <person name="Bhonagiri V."/>
            <person name="Nash W.E."/>
            <person name="Mardis E.R."/>
            <person name="Wilson R.K."/>
        </authorList>
    </citation>
    <scope>NUCLEOTIDE SEQUENCE [LARGE SCALE GENOMIC DNA]</scope>
    <source>
        <strain evidence="8 9">DSM 5476</strain>
    </source>
</reference>
<feature type="domain" description="CMP/dCMP-type deaminase" evidence="7">
    <location>
        <begin position="9"/>
        <end position="143"/>
    </location>
</feature>
<dbReference type="SUPFAM" id="SSF53927">
    <property type="entry name" value="Cytidine deaminase-like"/>
    <property type="match status" value="1"/>
</dbReference>
<dbReference type="GO" id="GO:0004132">
    <property type="term" value="F:dCMP deaminase activity"/>
    <property type="evidence" value="ECO:0007669"/>
    <property type="project" value="InterPro"/>
</dbReference>
<evidence type="ECO:0000256" key="1">
    <source>
        <dbReference type="ARBA" id="ARBA00006576"/>
    </source>
</evidence>
<comment type="caution">
    <text evidence="8">The sequence shown here is derived from an EMBL/GenBank/DDBJ whole genome shotgun (WGS) entry which is preliminary data.</text>
</comment>
<keyword evidence="9" id="KW-1185">Reference proteome</keyword>
<dbReference type="Gene3D" id="3.40.140.10">
    <property type="entry name" value="Cytidine Deaminase, domain 2"/>
    <property type="match status" value="1"/>
</dbReference>
<dbReference type="InterPro" id="IPR015517">
    <property type="entry name" value="dCMP_deaminase-rel"/>
</dbReference>
<evidence type="ECO:0000313" key="8">
    <source>
        <dbReference type="EMBL" id="EEG29243.1"/>
    </source>
</evidence>
<feature type="active site" description="Proton donor" evidence="5">
    <location>
        <position position="84"/>
    </location>
</feature>
<dbReference type="PIRSF" id="PIRSF006019">
    <property type="entry name" value="dCMP_deaminase"/>
    <property type="match status" value="1"/>
</dbReference>
<dbReference type="InterPro" id="IPR016473">
    <property type="entry name" value="dCMP_deaminase"/>
</dbReference>
<keyword evidence="4 6" id="KW-0862">Zinc</keyword>
<dbReference type="PANTHER" id="PTHR11086:SF18">
    <property type="entry name" value="DEOXYCYTIDYLATE DEAMINASE"/>
    <property type="match status" value="1"/>
</dbReference>
<accession>C0EGZ0</accession>
<dbReference type="Proteomes" id="UP000003340">
    <property type="component" value="Unassembled WGS sequence"/>
</dbReference>
<dbReference type="GO" id="GO:0005737">
    <property type="term" value="C:cytoplasm"/>
    <property type="evidence" value="ECO:0007669"/>
    <property type="project" value="TreeGrafter"/>
</dbReference>
<evidence type="ECO:0000256" key="5">
    <source>
        <dbReference type="PIRSR" id="PIRSR006019-1"/>
    </source>
</evidence>
<dbReference type="PROSITE" id="PS00903">
    <property type="entry name" value="CYT_DCMP_DEAMINASES_1"/>
    <property type="match status" value="1"/>
</dbReference>
<dbReference type="Pfam" id="PF00383">
    <property type="entry name" value="dCMP_cyt_deam_1"/>
    <property type="match status" value="1"/>
</dbReference>
<name>C0EGZ0_9FIRM</name>
<dbReference type="PANTHER" id="PTHR11086">
    <property type="entry name" value="DEOXYCYTIDYLATE DEAMINASE-RELATED"/>
    <property type="match status" value="1"/>
</dbReference>
<dbReference type="InterPro" id="IPR016193">
    <property type="entry name" value="Cytidine_deaminase-like"/>
</dbReference>
<evidence type="ECO:0000256" key="6">
    <source>
        <dbReference type="PIRSR" id="PIRSR006019-2"/>
    </source>
</evidence>
<sequence length="155" mass="17429">MRGLRDMNMDQEYMAQAYQYAEEHSRCLRRKVGAVLVSCDGEVLRSTNLPVPDPQQCIQEDCLRDLNGIASGQHSDLCRCIHAEIDLLIQCARKGISSDRATVYCTLSPCPNCARALLRSGIARLVFCEEYSNQEYRTIFQGSGVSIDQLDYLSL</sequence>
<dbReference type="EMBL" id="ACEC01000113">
    <property type="protein sequence ID" value="EEG29243.1"/>
    <property type="molecule type" value="Genomic_DNA"/>
</dbReference>
<keyword evidence="2 6" id="KW-0479">Metal-binding</keyword>
<evidence type="ECO:0000256" key="2">
    <source>
        <dbReference type="ARBA" id="ARBA00022723"/>
    </source>
</evidence>
<dbReference type="HOGENOM" id="CLU_047993_2_2_9"/>
<keyword evidence="3" id="KW-0378">Hydrolase</keyword>
<comment type="cofactor">
    <cofactor evidence="6">
        <name>Zn(2+)</name>
        <dbReference type="ChEBI" id="CHEBI:29105"/>
    </cofactor>
</comment>
<dbReference type="STRING" id="537013.CLOSTMETH_03134"/>
<organism evidence="8 9">
    <name type="scientific">[Clostridium] methylpentosum DSM 5476</name>
    <dbReference type="NCBI Taxonomy" id="537013"/>
    <lineage>
        <taxon>Bacteria</taxon>
        <taxon>Bacillati</taxon>
        <taxon>Bacillota</taxon>
        <taxon>Clostridia</taxon>
        <taxon>Eubacteriales</taxon>
        <taxon>Oscillospiraceae</taxon>
        <taxon>Oscillospiraceae incertae sedis</taxon>
    </lineage>
</organism>
<evidence type="ECO:0000256" key="4">
    <source>
        <dbReference type="ARBA" id="ARBA00022833"/>
    </source>
</evidence>
<protein>
    <submittedName>
        <fullName evidence="8">Cytidine and deoxycytidylate deaminase zinc-binding region</fullName>
    </submittedName>
</protein>
<dbReference type="GO" id="GO:0006220">
    <property type="term" value="P:pyrimidine nucleotide metabolic process"/>
    <property type="evidence" value="ECO:0007669"/>
    <property type="project" value="InterPro"/>
</dbReference>
<evidence type="ECO:0000313" key="9">
    <source>
        <dbReference type="Proteomes" id="UP000003340"/>
    </source>
</evidence>
<dbReference type="InterPro" id="IPR016192">
    <property type="entry name" value="APOBEC/CMP_deaminase_Zn-bd"/>
</dbReference>
<dbReference type="PROSITE" id="PS51747">
    <property type="entry name" value="CYT_DCMP_DEAMINASES_2"/>
    <property type="match status" value="1"/>
</dbReference>
<comment type="similarity">
    <text evidence="1">Belongs to the cytidine and deoxycytidylate deaminase family.</text>
</comment>
<gene>
    <name evidence="8" type="ORF">CLOSTMETH_03134</name>
</gene>
<dbReference type="AlphaFoldDB" id="C0EGZ0"/>
<dbReference type="eggNOG" id="COG2131">
    <property type="taxonomic scope" value="Bacteria"/>
</dbReference>